<dbReference type="RefSeq" id="WP_203779593.1">
    <property type="nucleotide sequence ID" value="NZ_BOMV01000007.1"/>
</dbReference>
<feature type="domain" description="N-acetyltransferase" evidence="1">
    <location>
        <begin position="12"/>
        <end position="149"/>
    </location>
</feature>
<evidence type="ECO:0000313" key="2">
    <source>
        <dbReference type="EMBL" id="GIE93419.1"/>
    </source>
</evidence>
<dbReference type="EMBL" id="BOMV01000007">
    <property type="protein sequence ID" value="GIE93419.1"/>
    <property type="molecule type" value="Genomic_DNA"/>
</dbReference>
<proteinExistence type="predicted"/>
<accession>A0A919JTV7</accession>
<dbReference type="CDD" id="cd04301">
    <property type="entry name" value="NAT_SF"/>
    <property type="match status" value="1"/>
</dbReference>
<gene>
    <name evidence="2" type="primary">elaA</name>
    <name evidence="2" type="ORF">Ari01nite_08840</name>
</gene>
<dbReference type="SUPFAM" id="SSF55729">
    <property type="entry name" value="Acyl-CoA N-acyltransferases (Nat)"/>
    <property type="match status" value="1"/>
</dbReference>
<reference evidence="2" key="1">
    <citation type="submission" date="2021-01" db="EMBL/GenBank/DDBJ databases">
        <title>Whole genome shotgun sequence of Actinoplanes rishiriensis NBRC 108556.</title>
        <authorList>
            <person name="Komaki H."/>
            <person name="Tamura T."/>
        </authorList>
    </citation>
    <scope>NUCLEOTIDE SEQUENCE</scope>
    <source>
        <strain evidence="2">NBRC 108556</strain>
    </source>
</reference>
<evidence type="ECO:0000259" key="1">
    <source>
        <dbReference type="PROSITE" id="PS51186"/>
    </source>
</evidence>
<dbReference type="PROSITE" id="PS51186">
    <property type="entry name" value="GNAT"/>
    <property type="match status" value="1"/>
</dbReference>
<dbReference type="Pfam" id="PF13673">
    <property type="entry name" value="Acetyltransf_10"/>
    <property type="match status" value="1"/>
</dbReference>
<organism evidence="2 3">
    <name type="scientific">Paractinoplanes rishiriensis</name>
    <dbReference type="NCBI Taxonomy" id="1050105"/>
    <lineage>
        <taxon>Bacteria</taxon>
        <taxon>Bacillati</taxon>
        <taxon>Actinomycetota</taxon>
        <taxon>Actinomycetes</taxon>
        <taxon>Micromonosporales</taxon>
        <taxon>Micromonosporaceae</taxon>
        <taxon>Paractinoplanes</taxon>
    </lineage>
</organism>
<name>A0A919JTV7_9ACTN</name>
<dbReference type="InterPro" id="IPR000182">
    <property type="entry name" value="GNAT_dom"/>
</dbReference>
<evidence type="ECO:0000313" key="3">
    <source>
        <dbReference type="Proteomes" id="UP000636960"/>
    </source>
</evidence>
<dbReference type="InterPro" id="IPR016181">
    <property type="entry name" value="Acyl_CoA_acyltransferase"/>
</dbReference>
<sequence>MHPEPTDQVRAASFRDLDTTTLYAILKLRSDVFVVEQEVAYADPDGRDTEPGTRHLWIERDGEIRAYLRILDDRGVERIGRVVTAPAARGTGLAARLVAEALTVIGNRPSVLDAQAHLKNFYARFGYEQAGPEFLEDGIPHIPMARGSLPTAAQPPAR</sequence>
<dbReference type="GO" id="GO:0016747">
    <property type="term" value="F:acyltransferase activity, transferring groups other than amino-acyl groups"/>
    <property type="evidence" value="ECO:0007669"/>
    <property type="project" value="InterPro"/>
</dbReference>
<protein>
    <submittedName>
        <fullName evidence="2">ElaA protein</fullName>
    </submittedName>
</protein>
<dbReference type="Gene3D" id="3.40.630.30">
    <property type="match status" value="1"/>
</dbReference>
<comment type="caution">
    <text evidence="2">The sequence shown here is derived from an EMBL/GenBank/DDBJ whole genome shotgun (WGS) entry which is preliminary data.</text>
</comment>
<dbReference type="AlphaFoldDB" id="A0A919JTV7"/>
<keyword evidence="3" id="KW-1185">Reference proteome</keyword>
<dbReference type="Proteomes" id="UP000636960">
    <property type="component" value="Unassembled WGS sequence"/>
</dbReference>